<keyword evidence="1" id="KW-0812">Transmembrane</keyword>
<gene>
    <name evidence="2" type="ORF">ACFQ11_19415</name>
</gene>
<keyword evidence="1" id="KW-1133">Transmembrane helix</keyword>
<evidence type="ECO:0000313" key="2">
    <source>
        <dbReference type="EMBL" id="MFD0902577.1"/>
    </source>
</evidence>
<feature type="transmembrane region" description="Helical" evidence="1">
    <location>
        <begin position="197"/>
        <end position="217"/>
    </location>
</feature>
<dbReference type="RefSeq" id="WP_378300496.1">
    <property type="nucleotide sequence ID" value="NZ_JBHTJA010000038.1"/>
</dbReference>
<feature type="transmembrane region" description="Helical" evidence="1">
    <location>
        <begin position="130"/>
        <end position="148"/>
    </location>
</feature>
<dbReference type="PANTHER" id="PTHR40761:SF1">
    <property type="entry name" value="CONSERVED INTEGRAL MEMBRANE ALANINE VALINE AND LEUCINE RICH PROTEIN-RELATED"/>
    <property type="match status" value="1"/>
</dbReference>
<feature type="transmembrane region" description="Helical" evidence="1">
    <location>
        <begin position="255"/>
        <end position="274"/>
    </location>
</feature>
<dbReference type="PANTHER" id="PTHR40761">
    <property type="entry name" value="CONSERVED INTEGRAL MEMBRANE ALANINE VALINE AND LEUCINE RICH PROTEIN-RELATED"/>
    <property type="match status" value="1"/>
</dbReference>
<dbReference type="EMBL" id="JBHTJA010000038">
    <property type="protein sequence ID" value="MFD0902577.1"/>
    <property type="molecule type" value="Genomic_DNA"/>
</dbReference>
<protein>
    <submittedName>
        <fullName evidence="2">DMT family transporter</fullName>
    </submittedName>
</protein>
<evidence type="ECO:0000256" key="1">
    <source>
        <dbReference type="SAM" id="Phobius"/>
    </source>
</evidence>
<proteinExistence type="predicted"/>
<dbReference type="Proteomes" id="UP001596972">
    <property type="component" value="Unassembled WGS sequence"/>
</dbReference>
<reference evidence="3" key="1">
    <citation type="journal article" date="2019" name="Int. J. Syst. Evol. Microbiol.">
        <title>The Global Catalogue of Microorganisms (GCM) 10K type strain sequencing project: providing services to taxonomists for standard genome sequencing and annotation.</title>
        <authorList>
            <consortium name="The Broad Institute Genomics Platform"/>
            <consortium name="The Broad Institute Genome Sequencing Center for Infectious Disease"/>
            <person name="Wu L."/>
            <person name="Ma J."/>
        </authorList>
    </citation>
    <scope>NUCLEOTIDE SEQUENCE [LARGE SCALE GENOMIC DNA]</scope>
    <source>
        <strain evidence="3">JCM 31202</strain>
    </source>
</reference>
<organism evidence="2 3">
    <name type="scientific">Actinomadura sediminis</name>
    <dbReference type="NCBI Taxonomy" id="1038904"/>
    <lineage>
        <taxon>Bacteria</taxon>
        <taxon>Bacillati</taxon>
        <taxon>Actinomycetota</taxon>
        <taxon>Actinomycetes</taxon>
        <taxon>Streptosporangiales</taxon>
        <taxon>Thermomonosporaceae</taxon>
        <taxon>Actinomadura</taxon>
    </lineage>
</organism>
<sequence>MVYVLALGAAALFGLGSAVQQRAASRAPEGLVLHWRLLWYLARQRLWLVGVGTAVVGNVLSALALGKGGVALVQPLLVTRLLFALPIAATWERRRLTGREWGGAIAISGGLGAFLVAGRPEEGEATDAPIWIWLLIAGLVGLITGGLVKVARHLAPEKEAPVLGVGAGMLFGLQSALTDTAMGRLFDHGLVALLLHWSPYAVAAVAVTGTLLLQSAFKLEPLEASYPPLAAVEPLAGIAIGLGVLGGTVRLSPMWLGIEAVGLLVMTAGVWVLAKAAVAYERELERGT</sequence>
<feature type="transmembrane region" description="Helical" evidence="1">
    <location>
        <begin position="101"/>
        <end position="118"/>
    </location>
</feature>
<keyword evidence="1" id="KW-0472">Membrane</keyword>
<name>A0ABW3EQY0_9ACTN</name>
<evidence type="ECO:0000313" key="3">
    <source>
        <dbReference type="Proteomes" id="UP001596972"/>
    </source>
</evidence>
<dbReference type="NCBIfam" id="NF038012">
    <property type="entry name" value="DMT_1"/>
    <property type="match status" value="1"/>
</dbReference>
<accession>A0ABW3EQY0</accession>
<keyword evidence="3" id="KW-1185">Reference proteome</keyword>
<comment type="caution">
    <text evidence="2">The sequence shown here is derived from an EMBL/GenBank/DDBJ whole genome shotgun (WGS) entry which is preliminary data.</text>
</comment>
<feature type="transmembrane region" description="Helical" evidence="1">
    <location>
        <begin position="47"/>
        <end position="66"/>
    </location>
</feature>